<dbReference type="InterPro" id="IPR005863">
    <property type="entry name" value="UDP-N-AcMur_synth"/>
</dbReference>
<keyword evidence="1 10" id="KW-0963">Cytoplasm</keyword>
<dbReference type="PANTHER" id="PTHR43024:SF1">
    <property type="entry name" value="UDP-N-ACETYLMURAMOYL-TRIPEPTIDE--D-ALANYL-D-ALANINE LIGASE"/>
    <property type="match status" value="1"/>
</dbReference>
<dbReference type="EC" id="6.3.2.10" evidence="10 11"/>
<evidence type="ECO:0000256" key="7">
    <source>
        <dbReference type="ARBA" id="ARBA00022984"/>
    </source>
</evidence>
<dbReference type="OrthoDB" id="9800958at2"/>
<comment type="catalytic activity">
    <reaction evidence="10 11">
        <text>D-alanyl-D-alanine + UDP-N-acetyl-alpha-D-muramoyl-L-alanyl-gamma-D-glutamyl-meso-2,6-diaminopimelate + ATP = UDP-N-acetyl-alpha-D-muramoyl-L-alanyl-gamma-D-glutamyl-meso-2,6-diaminopimeloyl-D-alanyl-D-alanine + ADP + phosphate + H(+)</text>
        <dbReference type="Rhea" id="RHEA:28374"/>
        <dbReference type="ChEBI" id="CHEBI:15378"/>
        <dbReference type="ChEBI" id="CHEBI:30616"/>
        <dbReference type="ChEBI" id="CHEBI:43474"/>
        <dbReference type="ChEBI" id="CHEBI:57822"/>
        <dbReference type="ChEBI" id="CHEBI:61386"/>
        <dbReference type="ChEBI" id="CHEBI:83905"/>
        <dbReference type="ChEBI" id="CHEBI:456216"/>
        <dbReference type="EC" id="6.3.2.10"/>
    </reaction>
</comment>
<evidence type="ECO:0000256" key="9">
    <source>
        <dbReference type="ARBA" id="ARBA00023316"/>
    </source>
</evidence>
<evidence type="ECO:0000256" key="11">
    <source>
        <dbReference type="RuleBase" id="RU004136"/>
    </source>
</evidence>
<comment type="caution">
    <text evidence="15">The sequence shown here is derived from an EMBL/GenBank/DDBJ whole genome shotgun (WGS) entry which is preliminary data.</text>
</comment>
<dbReference type="GO" id="GO:0071555">
    <property type="term" value="P:cell wall organization"/>
    <property type="evidence" value="ECO:0007669"/>
    <property type="project" value="UniProtKB-KW"/>
</dbReference>
<evidence type="ECO:0000256" key="6">
    <source>
        <dbReference type="ARBA" id="ARBA00022960"/>
    </source>
</evidence>
<keyword evidence="3 10" id="KW-0132">Cell division</keyword>
<dbReference type="GO" id="GO:0009252">
    <property type="term" value="P:peptidoglycan biosynthetic process"/>
    <property type="evidence" value="ECO:0007669"/>
    <property type="project" value="UniProtKB-UniRule"/>
</dbReference>
<evidence type="ECO:0000256" key="1">
    <source>
        <dbReference type="ARBA" id="ARBA00022490"/>
    </source>
</evidence>
<dbReference type="Pfam" id="PF01225">
    <property type="entry name" value="Mur_ligase"/>
    <property type="match status" value="1"/>
</dbReference>
<dbReference type="UniPathway" id="UPA00219"/>
<dbReference type="GO" id="GO:0008766">
    <property type="term" value="F:UDP-N-acetylmuramoylalanyl-D-glutamyl-2,6-diaminopimelate-D-alanyl-D-alanine ligase activity"/>
    <property type="evidence" value="ECO:0007669"/>
    <property type="project" value="RHEA"/>
</dbReference>
<feature type="domain" description="Mur ligase central" evidence="14">
    <location>
        <begin position="125"/>
        <end position="311"/>
    </location>
</feature>
<keyword evidence="4 10" id="KW-0547">Nucleotide-binding</keyword>
<dbReference type="InterPro" id="IPR035911">
    <property type="entry name" value="MurE/MurF_N"/>
</dbReference>
<dbReference type="Proteomes" id="UP000032120">
    <property type="component" value="Unassembled WGS sequence"/>
</dbReference>
<keyword evidence="9 10" id="KW-0961">Cell wall biogenesis/degradation</keyword>
<dbReference type="SUPFAM" id="SSF53244">
    <property type="entry name" value="MurD-like peptide ligases, peptide-binding domain"/>
    <property type="match status" value="1"/>
</dbReference>
<evidence type="ECO:0000259" key="12">
    <source>
        <dbReference type="Pfam" id="PF01225"/>
    </source>
</evidence>
<comment type="function">
    <text evidence="10 11">Involved in cell wall formation. Catalyzes the final step in the synthesis of UDP-N-acetylmuramoyl-pentapeptide, the precursor of murein.</text>
</comment>
<evidence type="ECO:0000259" key="14">
    <source>
        <dbReference type="Pfam" id="PF08245"/>
    </source>
</evidence>
<feature type="binding site" evidence="10">
    <location>
        <begin position="127"/>
        <end position="133"/>
    </location>
    <ligand>
        <name>ATP</name>
        <dbReference type="ChEBI" id="CHEBI:30616"/>
    </ligand>
</feature>
<accession>A0A0D0HXT9</accession>
<evidence type="ECO:0000256" key="4">
    <source>
        <dbReference type="ARBA" id="ARBA00022741"/>
    </source>
</evidence>
<dbReference type="PANTHER" id="PTHR43024">
    <property type="entry name" value="UDP-N-ACETYLMURAMOYL-TRIPEPTIDE--D-ALANYL-D-ALANINE LIGASE"/>
    <property type="match status" value="1"/>
</dbReference>
<evidence type="ECO:0000256" key="2">
    <source>
        <dbReference type="ARBA" id="ARBA00022598"/>
    </source>
</evidence>
<keyword evidence="2 10" id="KW-0436">Ligase</keyword>
<sequence length="478" mass="49649">MIELSLSEIAAATAGTLLLAPGDTPETTVSGESQTDSREVREGQLFFARRGVDTDGHLFAGKAARSGAAALVVERELTAAELGFDDGAVPVTQIVVSDATEALGALASVAVRKLRERETLTIVGITGSNGKTTTKNLVAAMAARLGPTVASEKSFNNEVGGPITMLRATTETETLVAEMGASGAGEIARLTAMAQPHIGVVLSVGLAHAGEFGGIEATFRAKSEMVQSLDASGVAVLNRDDPRVAKMAELTSARVLWFGQHPEADVRASGIEPSAAGTTFTLHAGGESRDVAFRVLGEHHVMNALAAAAIALTLGLSLDDVVAELEAATLAAPGRMQVLGGRDGITIINDAYNASPDSMSAAIRTLAQIGKPSGRTVAVLGAMTELGEYAIEENRRIGLQAVRLGIRQLVVVGRDARDLHISAINEGSWDGESEFFETQDEAYAYLVGMLSADDTVLVKSSNDAGLQKLGDRLGEAYA</sequence>
<dbReference type="NCBIfam" id="TIGR01143">
    <property type="entry name" value="murF"/>
    <property type="match status" value="1"/>
</dbReference>
<evidence type="ECO:0000256" key="8">
    <source>
        <dbReference type="ARBA" id="ARBA00023306"/>
    </source>
</evidence>
<comment type="subcellular location">
    <subcellularLocation>
        <location evidence="10 11">Cytoplasm</location>
    </subcellularLocation>
</comment>
<dbReference type="Pfam" id="PF02875">
    <property type="entry name" value="Mur_ligase_C"/>
    <property type="match status" value="1"/>
</dbReference>
<dbReference type="GO" id="GO:0008360">
    <property type="term" value="P:regulation of cell shape"/>
    <property type="evidence" value="ECO:0007669"/>
    <property type="project" value="UniProtKB-KW"/>
</dbReference>
<organism evidence="15 16">
    <name type="scientific">Leucobacter komagatae</name>
    <dbReference type="NCBI Taxonomy" id="55969"/>
    <lineage>
        <taxon>Bacteria</taxon>
        <taxon>Bacillati</taxon>
        <taxon>Actinomycetota</taxon>
        <taxon>Actinomycetes</taxon>
        <taxon>Micrococcales</taxon>
        <taxon>Microbacteriaceae</taxon>
        <taxon>Leucobacter</taxon>
    </lineage>
</organism>
<evidence type="ECO:0000313" key="15">
    <source>
        <dbReference type="EMBL" id="KIP52411.1"/>
    </source>
</evidence>
<evidence type="ECO:0000256" key="3">
    <source>
        <dbReference type="ARBA" id="ARBA00022618"/>
    </source>
</evidence>
<feature type="domain" description="Mur ligase C-terminal" evidence="13">
    <location>
        <begin position="334"/>
        <end position="461"/>
    </location>
</feature>
<dbReference type="GO" id="GO:0047480">
    <property type="term" value="F:UDP-N-acetylmuramoyl-tripeptide-D-alanyl-D-alanine ligase activity"/>
    <property type="evidence" value="ECO:0007669"/>
    <property type="project" value="UniProtKB-UniRule"/>
</dbReference>
<keyword evidence="6 10" id="KW-0133">Cell shape</keyword>
<dbReference type="RefSeq" id="WP_042544176.1">
    <property type="nucleotide sequence ID" value="NZ_JXSQ01000011.1"/>
</dbReference>
<gene>
    <name evidence="10" type="primary">murF</name>
    <name evidence="15" type="ORF">SD72_09280</name>
</gene>
<keyword evidence="5 10" id="KW-0067">ATP-binding</keyword>
<name>A0A0D0HXT9_9MICO</name>
<reference evidence="15 16" key="1">
    <citation type="submission" date="2015-01" db="EMBL/GenBank/DDBJ databases">
        <title>Draft genome sequence of Leucobacter komagatae strain VKM ST2845.</title>
        <authorList>
            <person name="Karlyshev A.V."/>
            <person name="Kudryashova E.B."/>
        </authorList>
    </citation>
    <scope>NUCLEOTIDE SEQUENCE [LARGE SCALE GENOMIC DNA]</scope>
    <source>
        <strain evidence="15 16">VKM ST2845</strain>
    </source>
</reference>
<keyword evidence="16" id="KW-1185">Reference proteome</keyword>
<evidence type="ECO:0000256" key="5">
    <source>
        <dbReference type="ARBA" id="ARBA00022840"/>
    </source>
</evidence>
<dbReference type="Gene3D" id="3.90.190.20">
    <property type="entry name" value="Mur ligase, C-terminal domain"/>
    <property type="match status" value="1"/>
</dbReference>
<dbReference type="InterPro" id="IPR004101">
    <property type="entry name" value="Mur_ligase_C"/>
</dbReference>
<dbReference type="Gene3D" id="3.40.1390.10">
    <property type="entry name" value="MurE/MurF, N-terminal domain"/>
    <property type="match status" value="1"/>
</dbReference>
<dbReference type="AlphaFoldDB" id="A0A0D0HXT9"/>
<dbReference type="InterPro" id="IPR051046">
    <property type="entry name" value="MurCDEF_CellWall_CoF430Synth"/>
</dbReference>
<dbReference type="InterPro" id="IPR036565">
    <property type="entry name" value="Mur-like_cat_sf"/>
</dbReference>
<evidence type="ECO:0000259" key="13">
    <source>
        <dbReference type="Pfam" id="PF02875"/>
    </source>
</evidence>
<dbReference type="HAMAP" id="MF_02019">
    <property type="entry name" value="MurF"/>
    <property type="match status" value="1"/>
</dbReference>
<dbReference type="InterPro" id="IPR013221">
    <property type="entry name" value="Mur_ligase_cen"/>
</dbReference>
<dbReference type="SUPFAM" id="SSF63418">
    <property type="entry name" value="MurE/MurF N-terminal domain"/>
    <property type="match status" value="1"/>
</dbReference>
<dbReference type="Gene3D" id="3.40.1190.10">
    <property type="entry name" value="Mur-like, catalytic domain"/>
    <property type="match status" value="1"/>
</dbReference>
<dbReference type="Pfam" id="PF08245">
    <property type="entry name" value="Mur_ligase_M"/>
    <property type="match status" value="1"/>
</dbReference>
<protein>
    <recommendedName>
        <fullName evidence="10 11">UDP-N-acetylmuramoyl-tripeptide--D-alanyl-D-alanine ligase</fullName>
        <ecNumber evidence="10 11">6.3.2.10</ecNumber>
    </recommendedName>
    <alternativeName>
        <fullName evidence="10">D-alanyl-D-alanine-adding enzyme</fullName>
    </alternativeName>
</protein>
<dbReference type="GO" id="GO:0005524">
    <property type="term" value="F:ATP binding"/>
    <property type="evidence" value="ECO:0007669"/>
    <property type="project" value="UniProtKB-UniRule"/>
</dbReference>
<dbReference type="GO" id="GO:0051301">
    <property type="term" value="P:cell division"/>
    <property type="evidence" value="ECO:0007669"/>
    <property type="project" value="UniProtKB-KW"/>
</dbReference>
<dbReference type="SUPFAM" id="SSF53623">
    <property type="entry name" value="MurD-like peptide ligases, catalytic domain"/>
    <property type="match status" value="1"/>
</dbReference>
<comment type="pathway">
    <text evidence="10 11">Cell wall biogenesis; peptidoglycan biosynthesis.</text>
</comment>
<dbReference type="EMBL" id="JXSQ01000011">
    <property type="protein sequence ID" value="KIP52411.1"/>
    <property type="molecule type" value="Genomic_DNA"/>
</dbReference>
<comment type="similarity">
    <text evidence="10">Belongs to the MurCDEF family. MurF subfamily.</text>
</comment>
<feature type="domain" description="Mur ligase N-terminal catalytic" evidence="12">
    <location>
        <begin position="35"/>
        <end position="108"/>
    </location>
</feature>
<dbReference type="InterPro" id="IPR036615">
    <property type="entry name" value="Mur_ligase_C_dom_sf"/>
</dbReference>
<evidence type="ECO:0000313" key="16">
    <source>
        <dbReference type="Proteomes" id="UP000032120"/>
    </source>
</evidence>
<proteinExistence type="inferred from homology"/>
<evidence type="ECO:0000256" key="10">
    <source>
        <dbReference type="HAMAP-Rule" id="MF_02019"/>
    </source>
</evidence>
<keyword evidence="7 10" id="KW-0573">Peptidoglycan synthesis</keyword>
<keyword evidence="8 10" id="KW-0131">Cell cycle</keyword>
<dbReference type="InterPro" id="IPR000713">
    <property type="entry name" value="Mur_ligase_N"/>
</dbReference>
<dbReference type="GO" id="GO:0005737">
    <property type="term" value="C:cytoplasm"/>
    <property type="evidence" value="ECO:0007669"/>
    <property type="project" value="UniProtKB-SubCell"/>
</dbReference>